<organism evidence="2 3">
    <name type="scientific">Kluyvera georgiana ATCC 51603</name>
    <dbReference type="NCBI Taxonomy" id="1354264"/>
    <lineage>
        <taxon>Bacteria</taxon>
        <taxon>Pseudomonadati</taxon>
        <taxon>Pseudomonadota</taxon>
        <taxon>Gammaproteobacteria</taxon>
        <taxon>Enterobacterales</taxon>
        <taxon>Enterobacteriaceae</taxon>
        <taxon>Kluyvera</taxon>
    </lineage>
</organism>
<dbReference type="NCBIfam" id="NF007990">
    <property type="entry name" value="PRK10718.1"/>
    <property type="match status" value="1"/>
</dbReference>
<comment type="caution">
    <text evidence="2">The sequence shown here is derived from an EMBL/GenBank/DDBJ whole genome shotgun (WGS) entry which is preliminary data.</text>
</comment>
<dbReference type="PATRIC" id="fig|1354264.4.peg.1448"/>
<dbReference type="AlphaFoldDB" id="A0A1B7K4X6"/>
<dbReference type="PROSITE" id="PS51257">
    <property type="entry name" value="PROKAR_LIPOPROTEIN"/>
    <property type="match status" value="1"/>
</dbReference>
<dbReference type="Proteomes" id="UP000078386">
    <property type="component" value="Unassembled WGS sequence"/>
</dbReference>
<name>A0A1B7K4X6_9ENTR</name>
<dbReference type="EMBL" id="LXEU01000030">
    <property type="protein sequence ID" value="OAT55211.1"/>
    <property type="molecule type" value="Genomic_DNA"/>
</dbReference>
<dbReference type="Pfam" id="PF06572">
    <property type="entry name" value="DUF1131"/>
    <property type="match status" value="1"/>
</dbReference>
<gene>
    <name evidence="2" type="ORF">M989_01383</name>
</gene>
<dbReference type="RefSeq" id="WP_064543660.1">
    <property type="nucleotide sequence ID" value="NZ_LXEU01000030.1"/>
</dbReference>
<feature type="chain" id="PRO_5008595870" evidence="1">
    <location>
        <begin position="29"/>
        <end position="191"/>
    </location>
</feature>
<keyword evidence="3" id="KW-1185">Reference proteome</keyword>
<accession>A0A1B7K4X6</accession>
<feature type="signal peptide" evidence="1">
    <location>
        <begin position="1"/>
        <end position="28"/>
    </location>
</feature>
<protein>
    <submittedName>
        <fullName evidence="2">Putative outer membrane lipoprotein</fullName>
    </submittedName>
</protein>
<keyword evidence="1" id="KW-0732">Signal</keyword>
<dbReference type="InterPro" id="IPR010938">
    <property type="entry name" value="DUF1131"/>
</dbReference>
<dbReference type="Gene3D" id="2.60.460.10">
    <property type="entry name" value="protein yfey like domain"/>
    <property type="match status" value="1"/>
</dbReference>
<reference evidence="2 3" key="1">
    <citation type="submission" date="2016-04" db="EMBL/GenBank/DDBJ databases">
        <title>ATOL: Assembling a taxonomically balanced genome-scale reconstruction of the evolutionary history of the Enterobacteriaceae.</title>
        <authorList>
            <person name="Plunkett G.III."/>
            <person name="Neeno-Eckwall E.C."/>
            <person name="Glasner J.D."/>
            <person name="Perna N.T."/>
        </authorList>
    </citation>
    <scope>NUCLEOTIDE SEQUENCE [LARGE SCALE GENOMIC DNA]</scope>
    <source>
        <strain evidence="2 3">ATCC 51603</strain>
    </source>
</reference>
<evidence type="ECO:0000256" key="1">
    <source>
        <dbReference type="SAM" id="SignalP"/>
    </source>
</evidence>
<keyword evidence="2" id="KW-0449">Lipoprotein</keyword>
<evidence type="ECO:0000313" key="3">
    <source>
        <dbReference type="Proteomes" id="UP000078386"/>
    </source>
</evidence>
<evidence type="ECO:0000313" key="2">
    <source>
        <dbReference type="EMBL" id="OAT55211.1"/>
    </source>
</evidence>
<proteinExistence type="predicted"/>
<dbReference type="InterPro" id="IPR038714">
    <property type="entry name" value="YfeY-like_sf"/>
</dbReference>
<sequence length="191" mass="20397">MKSLRLLLCALPLALTGCSTLSSVNWSAAYPWNWFGSSAGVTEQGVGGITGTTALSEQAISDALGSDYRLRSGMKAHDGNIVRYFEALRGDKVAMVINGDSGTVSRVDVLDDGIVAADGAKVGTAFNTLYDKAYGHCQAASGDESNVVECKAKDSQHISYQFSGTWQGPQGLMPPDDALKNWTLSKIIWRR</sequence>